<dbReference type="EMBL" id="JAQZAO010000023">
    <property type="protein sequence ID" value="MDD7969380.1"/>
    <property type="molecule type" value="Genomic_DNA"/>
</dbReference>
<proteinExistence type="predicted"/>
<keyword evidence="3" id="KW-1185">Reference proteome</keyword>
<evidence type="ECO:0000313" key="3">
    <source>
        <dbReference type="Proteomes" id="UP001300763"/>
    </source>
</evidence>
<dbReference type="Proteomes" id="UP001300763">
    <property type="component" value="Unassembled WGS sequence"/>
</dbReference>
<protein>
    <submittedName>
        <fullName evidence="2">Acyl-CoA dehydrogenase family protein</fullName>
    </submittedName>
</protein>
<sequence length="100" mass="10539">MFFQQMVDAGFLKALLPDEYGGNKFSSLAFTLVAEELARVGTNTPTAVLATGVGLQPIIRFGSDEQKARRPCGPQVVPVSRTRSLTATTPSAAVTVGGVR</sequence>
<dbReference type="Gene3D" id="1.10.540.10">
    <property type="entry name" value="Acyl-CoA dehydrogenase/oxidase, N-terminal domain"/>
    <property type="match status" value="1"/>
</dbReference>
<organism evidence="2 3">
    <name type="scientific">Actinomycetospora lemnae</name>
    <dbReference type="NCBI Taxonomy" id="3019891"/>
    <lineage>
        <taxon>Bacteria</taxon>
        <taxon>Bacillati</taxon>
        <taxon>Actinomycetota</taxon>
        <taxon>Actinomycetes</taxon>
        <taxon>Pseudonocardiales</taxon>
        <taxon>Pseudonocardiaceae</taxon>
        <taxon>Actinomycetospora</taxon>
    </lineage>
</organism>
<dbReference type="Pfam" id="PF02771">
    <property type="entry name" value="Acyl-CoA_dh_N"/>
    <property type="match status" value="1"/>
</dbReference>
<evidence type="ECO:0000313" key="2">
    <source>
        <dbReference type="EMBL" id="MDD7969380.1"/>
    </source>
</evidence>
<reference evidence="2 3" key="1">
    <citation type="submission" date="2023-02" db="EMBL/GenBank/DDBJ databases">
        <title>Genome sequencing required for Actinomycetospora new species description.</title>
        <authorList>
            <person name="Saimee Y."/>
            <person name="Duangmal K."/>
        </authorList>
    </citation>
    <scope>NUCLEOTIDE SEQUENCE [LARGE SCALE GENOMIC DNA]</scope>
    <source>
        <strain evidence="2 3">DW7H6</strain>
    </source>
</reference>
<name>A0ABT5T3V2_9PSEU</name>
<dbReference type="InterPro" id="IPR013786">
    <property type="entry name" value="AcylCoA_DH/ox_N"/>
</dbReference>
<dbReference type="InterPro" id="IPR009100">
    <property type="entry name" value="AcylCoA_DH/oxidase_NM_dom_sf"/>
</dbReference>
<gene>
    <name evidence="2" type="ORF">PGB27_28885</name>
</gene>
<dbReference type="SUPFAM" id="SSF56645">
    <property type="entry name" value="Acyl-CoA dehydrogenase NM domain-like"/>
    <property type="match status" value="1"/>
</dbReference>
<comment type="caution">
    <text evidence="2">The sequence shown here is derived from an EMBL/GenBank/DDBJ whole genome shotgun (WGS) entry which is preliminary data.</text>
</comment>
<accession>A0ABT5T3V2</accession>
<dbReference type="InterPro" id="IPR037069">
    <property type="entry name" value="AcylCoA_DH/ox_N_sf"/>
</dbReference>
<feature type="domain" description="Acyl-CoA dehydrogenase/oxidase N-terminal" evidence="1">
    <location>
        <begin position="3"/>
        <end position="69"/>
    </location>
</feature>
<evidence type="ECO:0000259" key="1">
    <source>
        <dbReference type="Pfam" id="PF02771"/>
    </source>
</evidence>